<sequence length="166" mass="17430">MIDILEWLSATTPAVALRRSGTLYMFVNAAHILAIGLLIGAILPLDLRLAGLFRKVPVEIVAPFLSRAAGVGLAAAIVTGFCLFSVRAVEYAANPAFLAKLCLIAFGLLNLSIGHFGRGWKAAVSTGIVRPGLRFSAVLSAAVWIAAVLAGRWIGFLCGRDPPAGF</sequence>
<evidence type="ECO:0000256" key="1">
    <source>
        <dbReference type="SAM" id="Phobius"/>
    </source>
</evidence>
<feature type="domain" description="DUF6644" evidence="2">
    <location>
        <begin position="21"/>
        <end position="156"/>
    </location>
</feature>
<feature type="transmembrane region" description="Helical" evidence="1">
    <location>
        <begin position="64"/>
        <end position="86"/>
    </location>
</feature>
<proteinExistence type="predicted"/>
<organism evidence="3 4">
    <name type="scientific">Rhizobium leguminosarum</name>
    <dbReference type="NCBI Taxonomy" id="384"/>
    <lineage>
        <taxon>Bacteria</taxon>
        <taxon>Pseudomonadati</taxon>
        <taxon>Pseudomonadota</taxon>
        <taxon>Alphaproteobacteria</taxon>
        <taxon>Hyphomicrobiales</taxon>
        <taxon>Rhizobiaceae</taxon>
        <taxon>Rhizobium/Agrobacterium group</taxon>
        <taxon>Rhizobium</taxon>
    </lineage>
</organism>
<evidence type="ECO:0000313" key="4">
    <source>
        <dbReference type="Proteomes" id="UP000292036"/>
    </source>
</evidence>
<dbReference type="Pfam" id="PF20349">
    <property type="entry name" value="DUF6644"/>
    <property type="match status" value="1"/>
</dbReference>
<comment type="caution">
    <text evidence="3">The sequence shown here is derived from an EMBL/GenBank/DDBJ whole genome shotgun (WGS) entry which is preliminary data.</text>
</comment>
<feature type="transmembrane region" description="Helical" evidence="1">
    <location>
        <begin position="23"/>
        <end position="43"/>
    </location>
</feature>
<keyword evidence="1" id="KW-0472">Membrane</keyword>
<dbReference type="RefSeq" id="WP_130726471.1">
    <property type="nucleotide sequence ID" value="NZ_SIPR01000001.1"/>
</dbReference>
<dbReference type="AlphaFoldDB" id="A0ABD7PPD2"/>
<dbReference type="Proteomes" id="UP000292036">
    <property type="component" value="Unassembled WGS sequence"/>
</dbReference>
<dbReference type="InterPro" id="IPR046586">
    <property type="entry name" value="DUF6644"/>
</dbReference>
<feature type="transmembrane region" description="Helical" evidence="1">
    <location>
        <begin position="132"/>
        <end position="154"/>
    </location>
</feature>
<evidence type="ECO:0000259" key="2">
    <source>
        <dbReference type="Pfam" id="PF20349"/>
    </source>
</evidence>
<name>A0ABD7PPD2_RHILE</name>
<accession>A0ABD7PPD2</accession>
<keyword evidence="1" id="KW-0812">Transmembrane</keyword>
<dbReference type="EMBL" id="SIPS01000001">
    <property type="protein sequence ID" value="TAW28797.1"/>
    <property type="molecule type" value="Genomic_DNA"/>
</dbReference>
<keyword evidence="1" id="KW-1133">Transmembrane helix</keyword>
<gene>
    <name evidence="3" type="ORF">ELI19_04535</name>
</gene>
<reference evidence="3 4" key="1">
    <citation type="submission" date="2019-02" db="EMBL/GenBank/DDBJ databases">
        <title>The genomic architecture of introgression among sibling species of bacteria.</title>
        <authorList>
            <person name="Cavassim M.I.A."/>
            <person name="Moeskjaer S."/>
            <person name="Moslemi C."/>
            <person name="Fields B."/>
            <person name="Bachmann A."/>
            <person name="Vilhjalmsson B."/>
            <person name="Schierup M.H."/>
            <person name="Young J.P.W."/>
            <person name="Andersen S.U."/>
        </authorList>
    </citation>
    <scope>NUCLEOTIDE SEQUENCE [LARGE SCALE GENOMIC DNA]</scope>
    <source>
        <strain evidence="3 4">SM151B</strain>
    </source>
</reference>
<feature type="transmembrane region" description="Helical" evidence="1">
    <location>
        <begin position="92"/>
        <end position="111"/>
    </location>
</feature>
<protein>
    <submittedName>
        <fullName evidence="3">DUF2214 domain-containing protein</fullName>
    </submittedName>
</protein>
<evidence type="ECO:0000313" key="3">
    <source>
        <dbReference type="EMBL" id="TAW28797.1"/>
    </source>
</evidence>